<dbReference type="EMBL" id="MN739319">
    <property type="protein sequence ID" value="QHS98591.1"/>
    <property type="molecule type" value="Genomic_DNA"/>
</dbReference>
<dbReference type="AlphaFoldDB" id="A0A6C0C3A9"/>
<evidence type="ECO:0008006" key="2">
    <source>
        <dbReference type="Google" id="ProtNLM"/>
    </source>
</evidence>
<proteinExistence type="predicted"/>
<sequence length="136" mass="16429">MSIDNMTLQCSLYEIIDLPEGCCGQFLYLSKPKWWRWYSCWKKKYFQYNNRKIDIWSLNKTHKTCKSMNIKTSTRLTQMDVGVYNHTAIYKFSIIKGGGRYHYTFASPRREKIYILWKNIYRYISGHESFSTFIPD</sequence>
<name>A0A6C0C3A9_9ZZZZ</name>
<evidence type="ECO:0000313" key="1">
    <source>
        <dbReference type="EMBL" id="QHS98591.1"/>
    </source>
</evidence>
<accession>A0A6C0C3A9</accession>
<protein>
    <recommendedName>
        <fullName evidence="2">PH domain-containing protein</fullName>
    </recommendedName>
</protein>
<organism evidence="1">
    <name type="scientific">viral metagenome</name>
    <dbReference type="NCBI Taxonomy" id="1070528"/>
    <lineage>
        <taxon>unclassified sequences</taxon>
        <taxon>metagenomes</taxon>
        <taxon>organismal metagenomes</taxon>
    </lineage>
</organism>
<reference evidence="1" key="1">
    <citation type="journal article" date="2020" name="Nature">
        <title>Giant virus diversity and host interactions through global metagenomics.</title>
        <authorList>
            <person name="Schulz F."/>
            <person name="Roux S."/>
            <person name="Paez-Espino D."/>
            <person name="Jungbluth S."/>
            <person name="Walsh D.A."/>
            <person name="Denef V.J."/>
            <person name="McMahon K.D."/>
            <person name="Konstantinidis K.T."/>
            <person name="Eloe-Fadrosh E.A."/>
            <person name="Kyrpides N.C."/>
            <person name="Woyke T."/>
        </authorList>
    </citation>
    <scope>NUCLEOTIDE SEQUENCE</scope>
    <source>
        <strain evidence="1">GVMAG-M-3300020185-18</strain>
    </source>
</reference>